<dbReference type="PANTHER" id="PTHR47807">
    <property type="entry name" value="PROTEIN TBF1"/>
    <property type="match status" value="1"/>
</dbReference>
<dbReference type="InterPro" id="IPR013867">
    <property type="entry name" value="Telomere_rpt-bd_fac_dimer_dom"/>
</dbReference>
<evidence type="ECO:0000259" key="6">
    <source>
        <dbReference type="PROSITE" id="PS51294"/>
    </source>
</evidence>
<feature type="compositionally biased region" description="Basic residues" evidence="4">
    <location>
        <begin position="613"/>
        <end position="622"/>
    </location>
</feature>
<dbReference type="OMA" id="IQEQQIH"/>
<dbReference type="GO" id="GO:0003691">
    <property type="term" value="F:double-stranded telomeric DNA binding"/>
    <property type="evidence" value="ECO:0007669"/>
    <property type="project" value="TreeGrafter"/>
</dbReference>
<dbReference type="InParanoid" id="A3LVU7"/>
<feature type="compositionally biased region" description="Basic and acidic residues" evidence="4">
    <location>
        <begin position="1"/>
        <end position="12"/>
    </location>
</feature>
<dbReference type="SUPFAM" id="SSF46689">
    <property type="entry name" value="Homeodomain-like"/>
    <property type="match status" value="1"/>
</dbReference>
<dbReference type="InterPro" id="IPR009057">
    <property type="entry name" value="Homeodomain-like_sf"/>
</dbReference>
<feature type="non-terminal residue" evidence="7">
    <location>
        <position position="640"/>
    </location>
</feature>
<dbReference type="InterPro" id="IPR017930">
    <property type="entry name" value="Myb_dom"/>
</dbReference>
<evidence type="ECO:0000259" key="5">
    <source>
        <dbReference type="PROSITE" id="PS50090"/>
    </source>
</evidence>
<accession>A3LVU7</accession>
<dbReference type="GO" id="GO:0042803">
    <property type="term" value="F:protein homodimerization activity"/>
    <property type="evidence" value="ECO:0007669"/>
    <property type="project" value="InterPro"/>
</dbReference>
<keyword evidence="8" id="KW-1185">Reference proteome</keyword>
<evidence type="ECO:0000256" key="4">
    <source>
        <dbReference type="SAM" id="MobiDB-lite"/>
    </source>
</evidence>
<gene>
    <name evidence="7" type="ORF">PICST_47348</name>
</gene>
<dbReference type="HOGENOM" id="CLU_008791_2_0_1"/>
<dbReference type="Gene3D" id="1.10.10.60">
    <property type="entry name" value="Homeodomain-like"/>
    <property type="match status" value="1"/>
</dbReference>
<organism evidence="7 8">
    <name type="scientific">Scheffersomyces stipitis (strain ATCC 58785 / CBS 6054 / NBRC 10063 / NRRL Y-11545)</name>
    <name type="common">Yeast</name>
    <name type="synonym">Pichia stipitis</name>
    <dbReference type="NCBI Taxonomy" id="322104"/>
    <lineage>
        <taxon>Eukaryota</taxon>
        <taxon>Fungi</taxon>
        <taxon>Dikarya</taxon>
        <taxon>Ascomycota</taxon>
        <taxon>Saccharomycotina</taxon>
        <taxon>Pichiomycetes</taxon>
        <taxon>Debaryomycetaceae</taxon>
        <taxon>Scheffersomyces</taxon>
    </lineage>
</organism>
<dbReference type="InterPro" id="IPR001005">
    <property type="entry name" value="SANT/Myb"/>
</dbReference>
<dbReference type="eggNOG" id="ENOG502QRT9">
    <property type="taxonomic scope" value="Eukaryota"/>
</dbReference>
<feature type="compositionally biased region" description="Basic and acidic residues" evidence="4">
    <location>
        <begin position="603"/>
        <end position="612"/>
    </location>
</feature>
<evidence type="ECO:0000313" key="7">
    <source>
        <dbReference type="EMBL" id="ABN67181.2"/>
    </source>
</evidence>
<dbReference type="KEGG" id="pic:PICST_47348"/>
<dbReference type="AlphaFoldDB" id="A3LVU7"/>
<feature type="region of interest" description="Disordered" evidence="4">
    <location>
        <begin position="439"/>
        <end position="460"/>
    </location>
</feature>
<keyword evidence="3" id="KW-0131">Cell cycle</keyword>
<feature type="domain" description="Myb-like" evidence="5">
    <location>
        <begin position="524"/>
        <end position="576"/>
    </location>
</feature>
<dbReference type="FunFam" id="1.10.10.60:FF:000137">
    <property type="entry name" value="MYB DNA binding protein"/>
    <property type="match status" value="1"/>
</dbReference>
<dbReference type="PROSITE" id="PS50090">
    <property type="entry name" value="MYB_LIKE"/>
    <property type="match status" value="1"/>
</dbReference>
<proteinExistence type="predicted"/>
<evidence type="ECO:0000256" key="2">
    <source>
        <dbReference type="ARBA" id="ARBA00023242"/>
    </source>
</evidence>
<feature type="compositionally biased region" description="Basic and acidic residues" evidence="4">
    <location>
        <begin position="22"/>
        <end position="53"/>
    </location>
</feature>
<dbReference type="FunCoup" id="A3LVU7">
    <property type="interactions" value="540"/>
</dbReference>
<protein>
    <submittedName>
        <fullName evidence="7">Uncharacterized protein</fullName>
    </submittedName>
</protein>
<sequence length="640" mass="72332">NEEDNSRKRTNEEIDQNQEEDENKKQKTRDPQTHEIDLELQFDRAIEQHHREMSNPPEHQNQQDNQQDRENIIVDENESLAMIANQLDEATQATKKKEAESQEGKKTVIHEGISIPANSELFNTSSALAAYNALSSQLPPLAILANAHLAALPLPIVAPDYLPPRIQLLVNTLPTLDNLATQLLRVVAIGPYQKIIDLASNPDTPAGATYRDLTSLFEFTKRLYSEEDPFLSVEHIAPGMWKEGEKTPSMFRSREQSIESTLRKVNLATFLAATLGTIEVGFFYLNESFLDVFCPYNNLDPENSLSNMGRNSMSLQSGVNTTIGDTISKLLKPQAVLYLDLKTQAYISAIEAGERSREEILEDILPHNLGDIILARRGVKNLSPTEMDFIERCKARKKTLLNHTGEKSLSEEYEWFNFLRDLFEYVSKNMGLLIWGKKGRTPRSKKDSKTPHSEDLLSSQTSEAILHSSTDAIGRPSSQAISDAENIENNKLKSQEISQITSALLPSEIQEQQIHLRINPQSAVRNTSRRPWTKEEEKALRHALELKGPQWSTILELFGNGGKISESLKGRTQVQLKDKARNWKMFFLKSGLPVPSYLQRVTGDLEREDRNKVTKRGSRSRKTAAAPIPDVSKHQRKPEQ</sequence>
<feature type="compositionally biased region" description="Basic and acidic residues" evidence="4">
    <location>
        <begin position="631"/>
        <end position="640"/>
    </location>
</feature>
<dbReference type="Pfam" id="PF00249">
    <property type="entry name" value="Myb_DNA-binding"/>
    <property type="match status" value="1"/>
</dbReference>
<dbReference type="GeneID" id="4839379"/>
<dbReference type="CDD" id="cd11660">
    <property type="entry name" value="SANT_TRF"/>
    <property type="match status" value="1"/>
</dbReference>
<keyword evidence="2" id="KW-0539">Nucleus</keyword>
<keyword evidence="1" id="KW-0238">DNA-binding</keyword>
<reference evidence="7 8" key="1">
    <citation type="journal article" date="2007" name="Nat. Biotechnol.">
        <title>Genome sequence of the lignocellulose-bioconverting and xylose-fermenting yeast Pichia stipitis.</title>
        <authorList>
            <person name="Jeffries T.W."/>
            <person name="Grigoriev I.V."/>
            <person name="Grimwood J."/>
            <person name="Laplaza J.M."/>
            <person name="Aerts A."/>
            <person name="Salamov A."/>
            <person name="Schmutz J."/>
            <person name="Lindquist E."/>
            <person name="Dehal P."/>
            <person name="Shapiro H."/>
            <person name="Jin Y.S."/>
            <person name="Passoth V."/>
            <person name="Richardson P.M."/>
        </authorList>
    </citation>
    <scope>NUCLEOTIDE SEQUENCE [LARGE SCALE GENOMIC DNA]</scope>
    <source>
        <strain evidence="8">ATCC 58785 / CBS 6054 / NBRC 10063 / NRRL Y-11545</strain>
    </source>
</reference>
<evidence type="ECO:0000256" key="3">
    <source>
        <dbReference type="ARBA" id="ARBA00023306"/>
    </source>
</evidence>
<name>A3LVU7_PICST</name>
<feature type="region of interest" description="Disordered" evidence="4">
    <location>
        <begin position="1"/>
        <end position="66"/>
    </location>
</feature>
<dbReference type="Pfam" id="PF08558">
    <property type="entry name" value="TRF"/>
    <property type="match status" value="1"/>
</dbReference>
<evidence type="ECO:0000256" key="1">
    <source>
        <dbReference type="ARBA" id="ARBA00023125"/>
    </source>
</evidence>
<dbReference type="RefSeq" id="XP_001385210.2">
    <property type="nucleotide sequence ID" value="XM_001385173.1"/>
</dbReference>
<dbReference type="STRING" id="322104.A3LVU7"/>
<dbReference type="SMART" id="SM00717">
    <property type="entry name" value="SANT"/>
    <property type="match status" value="1"/>
</dbReference>
<evidence type="ECO:0000313" key="8">
    <source>
        <dbReference type="Proteomes" id="UP000002258"/>
    </source>
</evidence>
<feature type="non-terminal residue" evidence="7">
    <location>
        <position position="1"/>
    </location>
</feature>
<dbReference type="OrthoDB" id="3366990at2759"/>
<dbReference type="Proteomes" id="UP000002258">
    <property type="component" value="Chromosome 5"/>
</dbReference>
<dbReference type="GO" id="GO:0010833">
    <property type="term" value="P:telomere maintenance via telomere lengthening"/>
    <property type="evidence" value="ECO:0007669"/>
    <property type="project" value="TreeGrafter"/>
</dbReference>
<feature type="region of interest" description="Disordered" evidence="4">
    <location>
        <begin position="603"/>
        <end position="640"/>
    </location>
</feature>
<feature type="compositionally biased region" description="Basic and acidic residues" evidence="4">
    <location>
        <begin position="444"/>
        <end position="455"/>
    </location>
</feature>
<dbReference type="PROSITE" id="PS51294">
    <property type="entry name" value="HTH_MYB"/>
    <property type="match status" value="1"/>
</dbReference>
<dbReference type="EMBL" id="CP000499">
    <property type="protein sequence ID" value="ABN67181.2"/>
    <property type="molecule type" value="Genomic_DNA"/>
</dbReference>
<dbReference type="InterPro" id="IPR052833">
    <property type="entry name" value="Telomeric_DNA-bd_trans-reg"/>
</dbReference>
<dbReference type="PANTHER" id="PTHR47807:SF1">
    <property type="entry name" value="PROTEIN TBF1"/>
    <property type="match status" value="1"/>
</dbReference>
<feature type="domain" description="HTH myb-type" evidence="6">
    <location>
        <begin position="529"/>
        <end position="580"/>
    </location>
</feature>